<protein>
    <submittedName>
        <fullName evidence="1">Uncharacterized protein</fullName>
    </submittedName>
</protein>
<accession>A0A9P0M2R4</accession>
<dbReference type="Proteomes" id="UP001152888">
    <property type="component" value="Unassembled WGS sequence"/>
</dbReference>
<gene>
    <name evidence="1" type="ORF">ACAOBT_LOCUS31683</name>
</gene>
<name>A0A9P0M2R4_ACAOB</name>
<evidence type="ECO:0000313" key="2">
    <source>
        <dbReference type="Proteomes" id="UP001152888"/>
    </source>
</evidence>
<organism evidence="1 2">
    <name type="scientific">Acanthoscelides obtectus</name>
    <name type="common">Bean weevil</name>
    <name type="synonym">Bruchus obtectus</name>
    <dbReference type="NCBI Taxonomy" id="200917"/>
    <lineage>
        <taxon>Eukaryota</taxon>
        <taxon>Metazoa</taxon>
        <taxon>Ecdysozoa</taxon>
        <taxon>Arthropoda</taxon>
        <taxon>Hexapoda</taxon>
        <taxon>Insecta</taxon>
        <taxon>Pterygota</taxon>
        <taxon>Neoptera</taxon>
        <taxon>Endopterygota</taxon>
        <taxon>Coleoptera</taxon>
        <taxon>Polyphaga</taxon>
        <taxon>Cucujiformia</taxon>
        <taxon>Chrysomeloidea</taxon>
        <taxon>Chrysomelidae</taxon>
        <taxon>Bruchinae</taxon>
        <taxon>Bruchini</taxon>
        <taxon>Acanthoscelides</taxon>
    </lineage>
</organism>
<keyword evidence="2" id="KW-1185">Reference proteome</keyword>
<dbReference type="EMBL" id="CAKOFQ010007992">
    <property type="protein sequence ID" value="CAH2010666.1"/>
    <property type="molecule type" value="Genomic_DNA"/>
</dbReference>
<reference evidence="1" key="1">
    <citation type="submission" date="2022-03" db="EMBL/GenBank/DDBJ databases">
        <authorList>
            <person name="Sayadi A."/>
        </authorList>
    </citation>
    <scope>NUCLEOTIDE SEQUENCE</scope>
</reference>
<comment type="caution">
    <text evidence="1">The sequence shown here is derived from an EMBL/GenBank/DDBJ whole genome shotgun (WGS) entry which is preliminary data.</text>
</comment>
<proteinExistence type="predicted"/>
<dbReference type="AlphaFoldDB" id="A0A9P0M2R4"/>
<sequence length="66" mass="7685">MTLVIHATNSANTLDFNFRKCHKQKDQEGKVAPIPRSGWNGIMKWRKMKVTRNMTQIVNRELTSKV</sequence>
<evidence type="ECO:0000313" key="1">
    <source>
        <dbReference type="EMBL" id="CAH2010666.1"/>
    </source>
</evidence>